<dbReference type="InterPro" id="IPR046947">
    <property type="entry name" value="LytR-like"/>
</dbReference>
<dbReference type="Pfam" id="PF04397">
    <property type="entry name" value="LytTR"/>
    <property type="match status" value="1"/>
</dbReference>
<evidence type="ECO:0000259" key="1">
    <source>
        <dbReference type="PROSITE" id="PS50930"/>
    </source>
</evidence>
<dbReference type="PANTHER" id="PTHR37299">
    <property type="entry name" value="TRANSCRIPTIONAL REGULATOR-RELATED"/>
    <property type="match status" value="1"/>
</dbReference>
<dbReference type="InterPro" id="IPR007492">
    <property type="entry name" value="LytTR_DNA-bd_dom"/>
</dbReference>
<dbReference type="GO" id="GO:0000156">
    <property type="term" value="F:phosphorelay response regulator activity"/>
    <property type="evidence" value="ECO:0007669"/>
    <property type="project" value="InterPro"/>
</dbReference>
<comment type="caution">
    <text evidence="2">The sequence shown here is derived from an EMBL/GenBank/DDBJ whole genome shotgun (WGS) entry which is preliminary data.</text>
</comment>
<dbReference type="GO" id="GO:0003677">
    <property type="term" value="F:DNA binding"/>
    <property type="evidence" value="ECO:0007669"/>
    <property type="project" value="InterPro"/>
</dbReference>
<dbReference type="AlphaFoldDB" id="A0A644XHI4"/>
<sequence>MFPLKAFVAFLIYLLLVQFFRVRLAEREASPQPVDEDTEEDLLKPGDIGTEEIQPLERIVIRSGQKINMIQVSEIVYFRAEGDYVRIFTDSDKFLKEETMKYFQLHLPEKQFVRVHRSYLVNTVKILRIELYEKQNQLLTLSNGDKIKISASGYKRLRERLGL</sequence>
<protein>
    <recommendedName>
        <fullName evidence="1">HTH LytTR-type domain-containing protein</fullName>
    </recommendedName>
</protein>
<proteinExistence type="predicted"/>
<evidence type="ECO:0000313" key="2">
    <source>
        <dbReference type="EMBL" id="MPM15665.1"/>
    </source>
</evidence>
<dbReference type="EMBL" id="VSSQ01002481">
    <property type="protein sequence ID" value="MPM15665.1"/>
    <property type="molecule type" value="Genomic_DNA"/>
</dbReference>
<organism evidence="2">
    <name type="scientific">bioreactor metagenome</name>
    <dbReference type="NCBI Taxonomy" id="1076179"/>
    <lineage>
        <taxon>unclassified sequences</taxon>
        <taxon>metagenomes</taxon>
        <taxon>ecological metagenomes</taxon>
    </lineage>
</organism>
<dbReference type="PANTHER" id="PTHR37299:SF1">
    <property type="entry name" value="STAGE 0 SPORULATION PROTEIN A HOMOLOG"/>
    <property type="match status" value="1"/>
</dbReference>
<name>A0A644XHI4_9ZZZZ</name>
<gene>
    <name evidence="2" type="ORF">SDC9_62036</name>
</gene>
<dbReference type="Gene3D" id="2.40.50.1020">
    <property type="entry name" value="LytTr DNA-binding domain"/>
    <property type="match status" value="1"/>
</dbReference>
<reference evidence="2" key="1">
    <citation type="submission" date="2019-08" db="EMBL/GenBank/DDBJ databases">
        <authorList>
            <person name="Kucharzyk K."/>
            <person name="Murdoch R.W."/>
            <person name="Higgins S."/>
            <person name="Loffler F."/>
        </authorList>
    </citation>
    <scope>NUCLEOTIDE SEQUENCE</scope>
</reference>
<dbReference type="PROSITE" id="PS50930">
    <property type="entry name" value="HTH_LYTTR"/>
    <property type="match status" value="1"/>
</dbReference>
<accession>A0A644XHI4</accession>
<feature type="domain" description="HTH LytTR-type" evidence="1">
    <location>
        <begin position="59"/>
        <end position="163"/>
    </location>
</feature>
<dbReference type="SMART" id="SM00850">
    <property type="entry name" value="LytTR"/>
    <property type="match status" value="1"/>
</dbReference>